<dbReference type="AlphaFoldDB" id="A0AAD3SDN1"/>
<keyword evidence="3" id="KW-1185">Reference proteome</keyword>
<protein>
    <submittedName>
        <fullName evidence="2">Uncharacterized protein</fullName>
    </submittedName>
</protein>
<sequence length="669" mass="72673">MDAVELAIPAAAAVAVPKLMESEGFGGDRVTVSDAKTCESDGVSVSVSDKMEKWSSLFAHRDLPGPVNVSDSPSCVKKMDAESCRNSTQFRLLKDGMPPELNHGGMSSPVLLIEEKQLQQKTGKTPRSGNGCFKRPRMPQLENLMPQAEVNDTEVGSDKFGSLVVKCSNAAKTKNNSNSKRGDRRNSKVTSKAKCDSFSLKAGFASFNPAPGGNNPFGMFGLKPEVHDITKLMADISLNELLEGSYDFPTFGKVKGKIASDMNENIMHSVRKAFSILRVQGSVQGKQSDEVDIGLNKKAPLLPTTSSSCMANDINGEEENHHESELSSSVKVQQSCIKTDAPAASIDLPLYQPRDILDRLLLPPPKDLESLLQDAAKPVASSRCSDPRSGKTISHRMGFPPFPWSHNYNGLSKSNSEAAKSSRSTCHGRWVKIGKSCSFFGAGTDCFNDLGSLAYDHSLVPSSQLKYGLPEMGNASTFVSLPGCEQASSSGKCATVSQSPPALNSPRLLAAAQTLCDIANCCLKHDPNGLIKWPKKPAQKAMKARKFKSSDKPEGLSMPKSGMMLEDVVRIVDPVAYSKRPKLSMTEKKEDFGHVIALRGPNYWSAPRSSRSSPIRSLRDSFPETKHCNGNFAKQPFMIPPPPRVLDKPNHAHQKLRKVVPMDLNRGKR</sequence>
<accession>A0AAD3SDN1</accession>
<comment type="caution">
    <text evidence="2">The sequence shown here is derived from an EMBL/GenBank/DDBJ whole genome shotgun (WGS) entry which is preliminary data.</text>
</comment>
<name>A0AAD3SDN1_NEPGR</name>
<proteinExistence type="predicted"/>
<reference evidence="2" key="1">
    <citation type="submission" date="2023-05" db="EMBL/GenBank/DDBJ databases">
        <title>Nepenthes gracilis genome sequencing.</title>
        <authorList>
            <person name="Fukushima K."/>
        </authorList>
    </citation>
    <scope>NUCLEOTIDE SEQUENCE</scope>
    <source>
        <strain evidence="2">SING2019-196</strain>
    </source>
</reference>
<dbReference type="EMBL" id="BSYO01000009">
    <property type="protein sequence ID" value="GMH09365.1"/>
    <property type="molecule type" value="Genomic_DNA"/>
</dbReference>
<dbReference type="PANTHER" id="PTHR36723:SF1">
    <property type="entry name" value="F22C12.19"/>
    <property type="match status" value="1"/>
</dbReference>
<feature type="region of interest" description="Disordered" evidence="1">
    <location>
        <begin position="171"/>
        <end position="190"/>
    </location>
</feature>
<evidence type="ECO:0000313" key="2">
    <source>
        <dbReference type="EMBL" id="GMH09365.1"/>
    </source>
</evidence>
<gene>
    <name evidence="2" type="ORF">Nepgr_011206</name>
</gene>
<organism evidence="2 3">
    <name type="scientific">Nepenthes gracilis</name>
    <name type="common">Slender pitcher plant</name>
    <dbReference type="NCBI Taxonomy" id="150966"/>
    <lineage>
        <taxon>Eukaryota</taxon>
        <taxon>Viridiplantae</taxon>
        <taxon>Streptophyta</taxon>
        <taxon>Embryophyta</taxon>
        <taxon>Tracheophyta</taxon>
        <taxon>Spermatophyta</taxon>
        <taxon>Magnoliopsida</taxon>
        <taxon>eudicotyledons</taxon>
        <taxon>Gunneridae</taxon>
        <taxon>Pentapetalae</taxon>
        <taxon>Caryophyllales</taxon>
        <taxon>Nepenthaceae</taxon>
        <taxon>Nepenthes</taxon>
    </lineage>
</organism>
<evidence type="ECO:0000313" key="3">
    <source>
        <dbReference type="Proteomes" id="UP001279734"/>
    </source>
</evidence>
<dbReference type="PANTHER" id="PTHR36723">
    <property type="entry name" value="F22C12.19"/>
    <property type="match status" value="1"/>
</dbReference>
<evidence type="ECO:0000256" key="1">
    <source>
        <dbReference type="SAM" id="MobiDB-lite"/>
    </source>
</evidence>
<feature type="region of interest" description="Disordered" evidence="1">
    <location>
        <begin position="629"/>
        <end position="652"/>
    </location>
</feature>
<dbReference type="Proteomes" id="UP001279734">
    <property type="component" value="Unassembled WGS sequence"/>
</dbReference>